<sequence length="133" mass="15586">MTCALKSRLQFLFSKWIKVNILCQAALYANLLRAPTLLPSRRNENFYGSRTFVLPHCHLQIHVQIKFPEPTELGLKFLQSDNEQTFYVYPESDMLLSASECKFYSSFSEWGKGWADSEIHRQGLERRQSHKKL</sequence>
<evidence type="ECO:0000313" key="1">
    <source>
        <dbReference type="EMBL" id="KAJ0080272.1"/>
    </source>
</evidence>
<proteinExistence type="predicted"/>
<dbReference type="Proteomes" id="UP001164250">
    <property type="component" value="Chromosome 13"/>
</dbReference>
<keyword evidence="2" id="KW-1185">Reference proteome</keyword>
<dbReference type="EMBL" id="CM047909">
    <property type="protein sequence ID" value="KAJ0080272.1"/>
    <property type="molecule type" value="Genomic_DNA"/>
</dbReference>
<accession>A0ACC1A1S2</accession>
<comment type="caution">
    <text evidence="1">The sequence shown here is derived from an EMBL/GenBank/DDBJ whole genome shotgun (WGS) entry which is preliminary data.</text>
</comment>
<protein>
    <submittedName>
        <fullName evidence="1">Uncharacterized protein</fullName>
    </submittedName>
</protein>
<reference evidence="2" key="1">
    <citation type="journal article" date="2023" name="G3 (Bethesda)">
        <title>Genome assembly and association tests identify interacting loci associated with vigor, precocity, and sex in interspecific pistachio rootstocks.</title>
        <authorList>
            <person name="Palmer W."/>
            <person name="Jacygrad E."/>
            <person name="Sagayaradj S."/>
            <person name="Cavanaugh K."/>
            <person name="Han R."/>
            <person name="Bertier L."/>
            <person name="Beede B."/>
            <person name="Kafkas S."/>
            <person name="Golino D."/>
            <person name="Preece J."/>
            <person name="Michelmore R."/>
        </authorList>
    </citation>
    <scope>NUCLEOTIDE SEQUENCE [LARGE SCALE GENOMIC DNA]</scope>
</reference>
<evidence type="ECO:0000313" key="2">
    <source>
        <dbReference type="Proteomes" id="UP001164250"/>
    </source>
</evidence>
<gene>
    <name evidence="1" type="ORF">Patl1_22539</name>
</gene>
<organism evidence="1 2">
    <name type="scientific">Pistacia atlantica</name>
    <dbReference type="NCBI Taxonomy" id="434234"/>
    <lineage>
        <taxon>Eukaryota</taxon>
        <taxon>Viridiplantae</taxon>
        <taxon>Streptophyta</taxon>
        <taxon>Embryophyta</taxon>
        <taxon>Tracheophyta</taxon>
        <taxon>Spermatophyta</taxon>
        <taxon>Magnoliopsida</taxon>
        <taxon>eudicotyledons</taxon>
        <taxon>Gunneridae</taxon>
        <taxon>Pentapetalae</taxon>
        <taxon>rosids</taxon>
        <taxon>malvids</taxon>
        <taxon>Sapindales</taxon>
        <taxon>Anacardiaceae</taxon>
        <taxon>Pistacia</taxon>
    </lineage>
</organism>
<name>A0ACC1A1S2_9ROSI</name>